<feature type="compositionally biased region" description="Basic and acidic residues" evidence="1">
    <location>
        <begin position="1"/>
        <end position="25"/>
    </location>
</feature>
<feature type="region of interest" description="Disordered" evidence="1">
    <location>
        <begin position="1"/>
        <end position="48"/>
    </location>
</feature>
<evidence type="ECO:0000256" key="1">
    <source>
        <dbReference type="SAM" id="MobiDB-lite"/>
    </source>
</evidence>
<keyword evidence="2" id="KW-0812">Transmembrane</keyword>
<evidence type="ECO:0000313" key="4">
    <source>
        <dbReference type="Proteomes" id="UP000680348"/>
    </source>
</evidence>
<feature type="transmembrane region" description="Helical" evidence="2">
    <location>
        <begin position="62"/>
        <end position="80"/>
    </location>
</feature>
<reference evidence="3" key="1">
    <citation type="submission" date="2021-04" db="EMBL/GenBank/DDBJ databases">
        <title>Pseudaminobacter soli sp. nov., isolated from paddy soil contaminated by heavy metals.</title>
        <authorList>
            <person name="Zhang K."/>
        </authorList>
    </citation>
    <scope>NUCLEOTIDE SEQUENCE</scope>
    <source>
        <strain evidence="3">19-2017</strain>
    </source>
</reference>
<dbReference type="EMBL" id="JAGWCR010000002">
    <property type="protein sequence ID" value="MBS3647914.1"/>
    <property type="molecule type" value="Genomic_DNA"/>
</dbReference>
<dbReference type="AlphaFoldDB" id="A0A942I270"/>
<evidence type="ECO:0000313" key="3">
    <source>
        <dbReference type="EMBL" id="MBS3647914.1"/>
    </source>
</evidence>
<keyword evidence="2" id="KW-0472">Membrane</keyword>
<proteinExistence type="predicted"/>
<dbReference type="Proteomes" id="UP000680348">
    <property type="component" value="Unassembled WGS sequence"/>
</dbReference>
<gene>
    <name evidence="3" type="ORF">KEU06_04630</name>
</gene>
<evidence type="ECO:0000256" key="2">
    <source>
        <dbReference type="SAM" id="Phobius"/>
    </source>
</evidence>
<feature type="compositionally biased region" description="Basic and acidic residues" evidence="1">
    <location>
        <begin position="36"/>
        <end position="48"/>
    </location>
</feature>
<keyword evidence="2" id="KW-1133">Transmembrane helix</keyword>
<comment type="caution">
    <text evidence="3">The sequence shown here is derived from an EMBL/GenBank/DDBJ whole genome shotgun (WGS) entry which is preliminary data.</text>
</comment>
<protein>
    <submittedName>
        <fullName evidence="3">Uncharacterized protein</fullName>
    </submittedName>
</protein>
<name>A0A942I270_9HYPH</name>
<organism evidence="3 4">
    <name type="scientific">Pseudaminobacter soli</name>
    <name type="common">ex Zhang et al. 2022</name>
    <dbReference type="NCBI Taxonomy" id="2831468"/>
    <lineage>
        <taxon>Bacteria</taxon>
        <taxon>Pseudomonadati</taxon>
        <taxon>Pseudomonadota</taxon>
        <taxon>Alphaproteobacteria</taxon>
        <taxon>Hyphomicrobiales</taxon>
        <taxon>Phyllobacteriaceae</taxon>
        <taxon>Pseudaminobacter</taxon>
    </lineage>
</organism>
<keyword evidence="4" id="KW-1185">Reference proteome</keyword>
<dbReference type="RefSeq" id="WP_188253476.1">
    <property type="nucleotide sequence ID" value="NZ_JABVCF010000002.1"/>
</dbReference>
<sequence length="83" mass="9119">MRSGNDADRTDESRRIIGRVGREADGGLFSGLPTGDRPDRDAAGIRQDDDPIETWGTRIGRTLGFVLTIGLVLWFASYLLRGL</sequence>
<accession>A0A942I270</accession>